<dbReference type="Proteomes" id="UP000179616">
    <property type="component" value="Unassembled WGS sequence"/>
</dbReference>
<dbReference type="Pfam" id="PF22234">
    <property type="entry name" value="Rv2466c-like"/>
    <property type="match status" value="1"/>
</dbReference>
<dbReference type="InterPro" id="IPR036249">
    <property type="entry name" value="Thioredoxin-like_sf"/>
</dbReference>
<evidence type="ECO:0000313" key="1">
    <source>
        <dbReference type="EMBL" id="OHU21347.1"/>
    </source>
</evidence>
<dbReference type="STRING" id="948102.BKG76_11885"/>
<dbReference type="OrthoDB" id="3572655at2"/>
<evidence type="ECO:0008006" key="3">
    <source>
        <dbReference type="Google" id="ProtNLM"/>
    </source>
</evidence>
<reference evidence="1 2" key="1">
    <citation type="submission" date="2016-10" db="EMBL/GenBank/DDBJ databases">
        <title>Evaluation of Human, Veterinary and Environmental Mycobacterium chelonae Isolates by Core Genome Phylogenomic Analysis, Targeted Gene Comparison, and Anti-microbial Susceptibility Patterns: A Tale of Mistaken Identities.</title>
        <authorList>
            <person name="Fogelson S.B."/>
            <person name="Camus A.C."/>
            <person name="Lorenz W."/>
            <person name="Vasireddy R."/>
            <person name="Vasireddy S."/>
            <person name="Smith T."/>
            <person name="Brown-Elliott B.A."/>
            <person name="Wallace R.J.Jr."/>
            <person name="Hasan N.A."/>
            <person name="Reischl U."/>
            <person name="Sanchez S."/>
        </authorList>
    </citation>
    <scope>NUCLEOTIDE SEQUENCE [LARGE SCALE GENOMIC DNA]</scope>
    <source>
        <strain evidence="1 2">1559</strain>
    </source>
</reference>
<comment type="caution">
    <text evidence="1">The sequence shown here is derived from an EMBL/GenBank/DDBJ whole genome shotgun (WGS) entry which is preliminary data.</text>
</comment>
<gene>
    <name evidence="1" type="ORF">BKG76_11885</name>
</gene>
<sequence>MSTGSVAAQGNTFDVRIWLDPVCPFSWNTARWLDTVAAQSGLLVEWQLMNLAVLNEGRELPPEQQARMRDSREVGRLMAGIHRELGQRGLHRAYFAFGRLYFDESLPIGEELADGVLAAVAPLTTTSESLSDTTLDELVRSSHEAGQCALGDVGGSPLVQLQGRTFFGPVLTSVPDRDTAQTLFDAISGLARVSEFTQLQRPRPAH</sequence>
<evidence type="ECO:0000313" key="2">
    <source>
        <dbReference type="Proteomes" id="UP000179616"/>
    </source>
</evidence>
<dbReference type="RefSeq" id="WP_070937813.1">
    <property type="nucleotide sequence ID" value="NZ_MLIK01000019.1"/>
</dbReference>
<proteinExistence type="predicted"/>
<dbReference type="EMBL" id="MLIK01000019">
    <property type="protein sequence ID" value="OHU21347.1"/>
    <property type="molecule type" value="Genomic_DNA"/>
</dbReference>
<protein>
    <recommendedName>
        <fullName evidence="3">DSBA-like thioredoxin domain protein</fullName>
    </recommendedName>
</protein>
<name>A0A1S1L6G2_9MYCO</name>
<organism evidence="1 2">
    <name type="scientific">Mycobacteroides franklinii</name>
    <dbReference type="NCBI Taxonomy" id="948102"/>
    <lineage>
        <taxon>Bacteria</taxon>
        <taxon>Bacillati</taxon>
        <taxon>Actinomycetota</taxon>
        <taxon>Actinomycetes</taxon>
        <taxon>Mycobacteriales</taxon>
        <taxon>Mycobacteriaceae</taxon>
        <taxon>Mycobacteroides</taxon>
    </lineage>
</organism>
<dbReference type="Gene3D" id="3.40.30.10">
    <property type="entry name" value="Glutaredoxin"/>
    <property type="match status" value="1"/>
</dbReference>
<dbReference type="AlphaFoldDB" id="A0A1S1L6G2"/>
<accession>A0A1S1L6G2</accession>
<dbReference type="GeneID" id="57167499"/>
<dbReference type="SUPFAM" id="SSF52833">
    <property type="entry name" value="Thioredoxin-like"/>
    <property type="match status" value="1"/>
</dbReference>
<dbReference type="InterPro" id="IPR053977">
    <property type="entry name" value="Rv2466c-like"/>
</dbReference>